<dbReference type="EMBL" id="CAJNOG010000336">
    <property type="protein sequence ID" value="CAF1182159.1"/>
    <property type="molecule type" value="Genomic_DNA"/>
</dbReference>
<evidence type="ECO:0000313" key="8">
    <source>
        <dbReference type="EMBL" id="CAF3542928.1"/>
    </source>
</evidence>
<proteinExistence type="predicted"/>
<keyword evidence="10" id="KW-1185">Reference proteome</keyword>
<dbReference type="Proteomes" id="UP000663891">
    <property type="component" value="Unassembled WGS sequence"/>
</dbReference>
<evidence type="ECO:0000313" key="7">
    <source>
        <dbReference type="EMBL" id="CAF3499906.1"/>
    </source>
</evidence>
<dbReference type="Proteomes" id="UP000663844">
    <property type="component" value="Unassembled WGS sequence"/>
</dbReference>
<dbReference type="Proteomes" id="UP000663832">
    <property type="component" value="Unassembled WGS sequence"/>
</dbReference>
<accession>A0A818JXZ2</accession>
<name>A0A818JXZ2_9BILA</name>
<reference evidence="8" key="1">
    <citation type="submission" date="2021-02" db="EMBL/GenBank/DDBJ databases">
        <authorList>
            <person name="Nowell W R."/>
        </authorList>
    </citation>
    <scope>NUCLEOTIDE SEQUENCE</scope>
</reference>
<evidence type="ECO:0000313" key="9">
    <source>
        <dbReference type="EMBL" id="CAF3588458.1"/>
    </source>
</evidence>
<dbReference type="PANTHER" id="PTHR16469:SF27">
    <property type="entry name" value="UBIQUITIN-ASSOCIATED AND SH3 DOMAIN-CONTAINING BA-RELATED"/>
    <property type="match status" value="1"/>
</dbReference>
<dbReference type="EMBL" id="CAJOAZ010000241">
    <property type="protein sequence ID" value="CAF3588458.1"/>
    <property type="molecule type" value="Genomic_DNA"/>
</dbReference>
<comment type="caution">
    <text evidence="8">The sequence shown here is derived from an EMBL/GenBank/DDBJ whole genome shotgun (WGS) entry which is preliminary data.</text>
</comment>
<evidence type="ECO:0000313" key="6">
    <source>
        <dbReference type="EMBL" id="CAF1192555.1"/>
    </source>
</evidence>
<organism evidence="8 11">
    <name type="scientific">Adineta steineri</name>
    <dbReference type="NCBI Taxonomy" id="433720"/>
    <lineage>
        <taxon>Eukaryota</taxon>
        <taxon>Metazoa</taxon>
        <taxon>Spiralia</taxon>
        <taxon>Gnathifera</taxon>
        <taxon>Rotifera</taxon>
        <taxon>Eurotatoria</taxon>
        <taxon>Bdelloidea</taxon>
        <taxon>Adinetida</taxon>
        <taxon>Adinetidae</taxon>
        <taxon>Adineta</taxon>
    </lineage>
</organism>
<evidence type="ECO:0000313" key="1">
    <source>
        <dbReference type="EMBL" id="CAF0944627.1"/>
    </source>
</evidence>
<evidence type="ECO:0000313" key="2">
    <source>
        <dbReference type="EMBL" id="CAF0982769.1"/>
    </source>
</evidence>
<evidence type="ECO:0000313" key="10">
    <source>
        <dbReference type="Proteomes" id="UP000663832"/>
    </source>
</evidence>
<evidence type="ECO:0008006" key="12">
    <source>
        <dbReference type="Google" id="ProtNLM"/>
    </source>
</evidence>
<dbReference type="EMBL" id="CAJOBB010000066">
    <property type="protein sequence ID" value="CAF3542928.1"/>
    <property type="molecule type" value="Genomic_DNA"/>
</dbReference>
<dbReference type="Proteomes" id="UP000663881">
    <property type="component" value="Unassembled WGS sequence"/>
</dbReference>
<evidence type="ECO:0000313" key="4">
    <source>
        <dbReference type="EMBL" id="CAF1181357.1"/>
    </source>
</evidence>
<dbReference type="PANTHER" id="PTHR16469">
    <property type="entry name" value="UBIQUITIN-ASSOCIATED AND SH3 DOMAIN-CONTAINING BA-RELATED"/>
    <property type="match status" value="1"/>
</dbReference>
<dbReference type="AlphaFoldDB" id="A0A818JXZ2"/>
<dbReference type="Pfam" id="PF00300">
    <property type="entry name" value="His_Phos_1"/>
    <property type="match status" value="1"/>
</dbReference>
<evidence type="ECO:0000313" key="3">
    <source>
        <dbReference type="EMBL" id="CAF0995722.1"/>
    </source>
</evidence>
<dbReference type="EMBL" id="CAJNOI010000050">
    <property type="protein sequence ID" value="CAF0944627.1"/>
    <property type="molecule type" value="Genomic_DNA"/>
</dbReference>
<evidence type="ECO:0000313" key="5">
    <source>
        <dbReference type="EMBL" id="CAF1182159.1"/>
    </source>
</evidence>
<dbReference type="Proteomes" id="UP000663860">
    <property type="component" value="Unassembled WGS sequence"/>
</dbReference>
<evidence type="ECO:0000313" key="11">
    <source>
        <dbReference type="Proteomes" id="UP000663868"/>
    </source>
</evidence>
<dbReference type="EMBL" id="CAJNOM010000183">
    <property type="protein sequence ID" value="CAF1192555.1"/>
    <property type="molecule type" value="Genomic_DNA"/>
</dbReference>
<dbReference type="Proteomes" id="UP000663845">
    <property type="component" value="Unassembled WGS sequence"/>
</dbReference>
<dbReference type="OrthoDB" id="414418at2759"/>
<dbReference type="EMBL" id="CAJOAY010000035">
    <property type="protein sequence ID" value="CAF3499906.1"/>
    <property type="molecule type" value="Genomic_DNA"/>
</dbReference>
<gene>
    <name evidence="1" type="ORF">BJG266_LOCUS12857</name>
    <name evidence="3" type="ORF">IZO911_LOCUS17360</name>
    <name evidence="5" type="ORF">JYZ213_LOCUS25846</name>
    <name evidence="8" type="ORF">KXQ929_LOCUS2258</name>
    <name evidence="7" type="ORF">OKA104_LOCUS1435</name>
    <name evidence="9" type="ORF">OXD698_LOCUS5782</name>
    <name evidence="4" type="ORF">QVE165_LOCUS24700</name>
    <name evidence="6" type="ORF">QVE165_LOCUS25335</name>
    <name evidence="2" type="ORF">VCS650_LOCUS13760</name>
</gene>
<dbReference type="EMBL" id="CAJNON010000112">
    <property type="protein sequence ID" value="CAF0982769.1"/>
    <property type="molecule type" value="Genomic_DNA"/>
</dbReference>
<dbReference type="EMBL" id="CAJNOE010000161">
    <property type="protein sequence ID" value="CAF0995722.1"/>
    <property type="molecule type" value="Genomic_DNA"/>
</dbReference>
<dbReference type="SMART" id="SM00855">
    <property type="entry name" value="PGAM"/>
    <property type="match status" value="1"/>
</dbReference>
<dbReference type="Proteomes" id="UP000663868">
    <property type="component" value="Unassembled WGS sequence"/>
</dbReference>
<dbReference type="Proteomes" id="UP000663877">
    <property type="component" value="Unassembled WGS sequence"/>
</dbReference>
<dbReference type="CDD" id="cd07067">
    <property type="entry name" value="HP_PGM_like"/>
    <property type="match status" value="1"/>
</dbReference>
<dbReference type="EMBL" id="CAJNOM010000175">
    <property type="protein sequence ID" value="CAF1181357.1"/>
    <property type="molecule type" value="Genomic_DNA"/>
</dbReference>
<dbReference type="Gene3D" id="3.40.50.1240">
    <property type="entry name" value="Phosphoglycerate mutase-like"/>
    <property type="match status" value="1"/>
</dbReference>
<sequence>MRQPPPKLFRPRIIIMRHSERVDAVLQEPDWPAAAFINGVYSPHRTQLPTVLPFRADPYEHVLDTPLTRYGKAHAHRTGEFFRSIGLIPDIVYSSPAMRCVQTADAVLEGAKVRRRNPIRIDLALHEPIRRELPIQSAGFFSAAGFNVDLHYRPILPGNDPGILLGESRLQYYRRTHLVLKRITDGVFQKRRKMTANPTILVVAHRASVPLLASMLNLDYVDDQLTYLNEIENNKRREVNFLSMIIAEYDPPSHSWGFLHDFNHMRRFRQHKRLF</sequence>
<dbReference type="InterPro" id="IPR013078">
    <property type="entry name" value="His_Pase_superF_clade-1"/>
</dbReference>
<dbReference type="InterPro" id="IPR029033">
    <property type="entry name" value="His_PPase_superfam"/>
</dbReference>
<protein>
    <recommendedName>
        <fullName evidence="12">Phosphoglycerate mutase-like protein</fullName>
    </recommendedName>
</protein>
<dbReference type="InterPro" id="IPR051710">
    <property type="entry name" value="Phosphatase_SH3-domain"/>
</dbReference>
<dbReference type="SUPFAM" id="SSF53254">
    <property type="entry name" value="Phosphoglycerate mutase-like"/>
    <property type="match status" value="1"/>
</dbReference>